<dbReference type="RefSeq" id="WP_200340352.1">
    <property type="nucleotide sequence ID" value="NZ_NRRL01000018.1"/>
</dbReference>
<keyword evidence="2" id="KW-1185">Reference proteome</keyword>
<evidence type="ECO:0000313" key="1">
    <source>
        <dbReference type="EMBL" id="MBK1668172.1"/>
    </source>
</evidence>
<sequence>MFGRKDVTDNDMRAIRRIGGAIKDIYRINDTERSSLEFDTEAESLAEIDRVVEEQKQTLRKALRALEERPGVGNFGPSDRHTKMVLARVLSSAVVFRGESPEAGAMLEKDVQEVFEAWCTGQL</sequence>
<comment type="caution">
    <text evidence="1">The sequence shown here is derived from an EMBL/GenBank/DDBJ whole genome shotgun (WGS) entry which is preliminary data.</text>
</comment>
<proteinExistence type="predicted"/>
<name>A0ABS1DCJ0_9PROT</name>
<dbReference type="EMBL" id="NRRL01000018">
    <property type="protein sequence ID" value="MBK1668172.1"/>
    <property type="molecule type" value="Genomic_DNA"/>
</dbReference>
<protein>
    <submittedName>
        <fullName evidence="1">Uncharacterized protein</fullName>
    </submittedName>
</protein>
<dbReference type="Proteomes" id="UP001296873">
    <property type="component" value="Unassembled WGS sequence"/>
</dbReference>
<evidence type="ECO:0000313" key="2">
    <source>
        <dbReference type="Proteomes" id="UP001296873"/>
    </source>
</evidence>
<reference evidence="1 2" key="1">
    <citation type="journal article" date="2020" name="Microorganisms">
        <title>Osmotic Adaptation and Compatible Solute Biosynthesis of Phototrophic Bacteria as Revealed from Genome Analyses.</title>
        <authorList>
            <person name="Imhoff J.F."/>
            <person name="Rahn T."/>
            <person name="Kunzel S."/>
            <person name="Keller A."/>
            <person name="Neulinger S.C."/>
        </authorList>
    </citation>
    <scope>NUCLEOTIDE SEQUENCE [LARGE SCALE GENOMIC DNA]</scope>
    <source>
        <strain evidence="1 2">DSM 9895</strain>
    </source>
</reference>
<gene>
    <name evidence="1" type="ORF">CKO28_08995</name>
</gene>
<accession>A0ABS1DCJ0</accession>
<organism evidence="1 2">
    <name type="scientific">Rhodovibrio sodomensis</name>
    <dbReference type="NCBI Taxonomy" id="1088"/>
    <lineage>
        <taxon>Bacteria</taxon>
        <taxon>Pseudomonadati</taxon>
        <taxon>Pseudomonadota</taxon>
        <taxon>Alphaproteobacteria</taxon>
        <taxon>Rhodospirillales</taxon>
        <taxon>Rhodovibrionaceae</taxon>
        <taxon>Rhodovibrio</taxon>
    </lineage>
</organism>